<name>A0A9P4QVE0_9PLEO</name>
<dbReference type="EMBL" id="ML996162">
    <property type="protein sequence ID" value="KAF2733404.1"/>
    <property type="molecule type" value="Genomic_DNA"/>
</dbReference>
<reference evidence="1" key="1">
    <citation type="journal article" date="2020" name="Stud. Mycol.">
        <title>101 Dothideomycetes genomes: a test case for predicting lifestyles and emergence of pathogens.</title>
        <authorList>
            <person name="Haridas S."/>
            <person name="Albert R."/>
            <person name="Binder M."/>
            <person name="Bloem J."/>
            <person name="Labutti K."/>
            <person name="Salamov A."/>
            <person name="Andreopoulos B."/>
            <person name="Baker S."/>
            <person name="Barry K."/>
            <person name="Bills G."/>
            <person name="Bluhm B."/>
            <person name="Cannon C."/>
            <person name="Castanera R."/>
            <person name="Culley D."/>
            <person name="Daum C."/>
            <person name="Ezra D."/>
            <person name="Gonzalez J."/>
            <person name="Henrissat B."/>
            <person name="Kuo A."/>
            <person name="Liang C."/>
            <person name="Lipzen A."/>
            <person name="Lutzoni F."/>
            <person name="Magnuson J."/>
            <person name="Mondo S."/>
            <person name="Nolan M."/>
            <person name="Ohm R."/>
            <person name="Pangilinan J."/>
            <person name="Park H.-J."/>
            <person name="Ramirez L."/>
            <person name="Alfaro M."/>
            <person name="Sun H."/>
            <person name="Tritt A."/>
            <person name="Yoshinaga Y."/>
            <person name="Zwiers L.-H."/>
            <person name="Turgeon B."/>
            <person name="Goodwin S."/>
            <person name="Spatafora J."/>
            <person name="Crous P."/>
            <person name="Grigoriev I."/>
        </authorList>
    </citation>
    <scope>NUCLEOTIDE SEQUENCE</scope>
    <source>
        <strain evidence="1">CBS 125425</strain>
    </source>
</reference>
<keyword evidence="2" id="KW-1185">Reference proteome</keyword>
<dbReference type="Proteomes" id="UP000799444">
    <property type="component" value="Unassembled WGS sequence"/>
</dbReference>
<accession>A0A9P4QVE0</accession>
<proteinExistence type="predicted"/>
<evidence type="ECO:0000313" key="1">
    <source>
        <dbReference type="EMBL" id="KAF2733404.1"/>
    </source>
</evidence>
<sequence>MQTIDNASIFEMLRDNPFSMYSASHRRQVSNPTDRVHGIIQIFGFQLHPRDPKGNIYGLEKLQDMIPENALQKSPVENQFFMHTEPWEPGTEWKLATRSIFLERAKKLT</sequence>
<organism evidence="1 2">
    <name type="scientific">Polyplosphaeria fusca</name>
    <dbReference type="NCBI Taxonomy" id="682080"/>
    <lineage>
        <taxon>Eukaryota</taxon>
        <taxon>Fungi</taxon>
        <taxon>Dikarya</taxon>
        <taxon>Ascomycota</taxon>
        <taxon>Pezizomycotina</taxon>
        <taxon>Dothideomycetes</taxon>
        <taxon>Pleosporomycetidae</taxon>
        <taxon>Pleosporales</taxon>
        <taxon>Tetraplosphaeriaceae</taxon>
        <taxon>Polyplosphaeria</taxon>
    </lineage>
</organism>
<gene>
    <name evidence="1" type="ORF">EJ04DRAFT_524579</name>
</gene>
<dbReference type="AlphaFoldDB" id="A0A9P4QVE0"/>
<comment type="caution">
    <text evidence="1">The sequence shown here is derived from an EMBL/GenBank/DDBJ whole genome shotgun (WGS) entry which is preliminary data.</text>
</comment>
<evidence type="ECO:0000313" key="2">
    <source>
        <dbReference type="Proteomes" id="UP000799444"/>
    </source>
</evidence>
<protein>
    <submittedName>
        <fullName evidence="1">Uncharacterized protein</fullName>
    </submittedName>
</protein>